<evidence type="ECO:0000313" key="2">
    <source>
        <dbReference type="Proteomes" id="UP000032266"/>
    </source>
</evidence>
<proteinExistence type="predicted"/>
<keyword evidence="2" id="KW-1185">Reference proteome</keyword>
<accession>A0A0C5W114</accession>
<sequence>MLLISDRIRHSIGNVTEYVCTGEWRNTVFRLKAMRNIRKLTIIDTMLTAKWCISGLNVRYEP</sequence>
<dbReference type="KEGG" id="gsn:YC6258_04347"/>
<dbReference type="STRING" id="1445510.YC6258_04347"/>
<name>A0A0C5W114_9GAMM</name>
<reference evidence="1 2" key="1">
    <citation type="submission" date="2014-01" db="EMBL/GenBank/DDBJ databases">
        <title>Full genme sequencing of cellulolytic bacterium Gynuella sunshinyii YC6258T gen. nov., sp. nov.</title>
        <authorList>
            <person name="Khan H."/>
            <person name="Chung E.J."/>
            <person name="Chung Y.R."/>
        </authorList>
    </citation>
    <scope>NUCLEOTIDE SEQUENCE [LARGE SCALE GENOMIC DNA]</scope>
    <source>
        <strain evidence="1 2">YC6258</strain>
    </source>
</reference>
<dbReference type="Proteomes" id="UP000032266">
    <property type="component" value="Chromosome"/>
</dbReference>
<dbReference type="AlphaFoldDB" id="A0A0C5W114"/>
<gene>
    <name evidence="1" type="ORF">YC6258_04347</name>
</gene>
<organism evidence="1 2">
    <name type="scientific">Gynuella sunshinyii YC6258</name>
    <dbReference type="NCBI Taxonomy" id="1445510"/>
    <lineage>
        <taxon>Bacteria</taxon>
        <taxon>Pseudomonadati</taxon>
        <taxon>Pseudomonadota</taxon>
        <taxon>Gammaproteobacteria</taxon>
        <taxon>Oceanospirillales</taxon>
        <taxon>Saccharospirillaceae</taxon>
        <taxon>Gynuella</taxon>
    </lineage>
</organism>
<evidence type="ECO:0000313" key="1">
    <source>
        <dbReference type="EMBL" id="AJQ96379.1"/>
    </source>
</evidence>
<dbReference type="HOGENOM" id="CLU_2897894_0_0_6"/>
<dbReference type="EMBL" id="CP007142">
    <property type="protein sequence ID" value="AJQ96379.1"/>
    <property type="molecule type" value="Genomic_DNA"/>
</dbReference>
<protein>
    <submittedName>
        <fullName evidence="1">Uncharacterized protein</fullName>
    </submittedName>
</protein>